<feature type="transmembrane region" description="Helical" evidence="2">
    <location>
        <begin position="17"/>
        <end position="41"/>
    </location>
</feature>
<name>A0A2H0KI22_9BACT</name>
<comment type="caution">
    <text evidence="3">The sequence shown here is derived from an EMBL/GenBank/DDBJ whole genome shotgun (WGS) entry which is preliminary data.</text>
</comment>
<evidence type="ECO:0000313" key="4">
    <source>
        <dbReference type="Proteomes" id="UP000231371"/>
    </source>
</evidence>
<keyword evidence="2" id="KW-0812">Transmembrane</keyword>
<dbReference type="AlphaFoldDB" id="A0A2H0KI22"/>
<evidence type="ECO:0000313" key="3">
    <source>
        <dbReference type="EMBL" id="PIQ70034.1"/>
    </source>
</evidence>
<proteinExistence type="predicted"/>
<feature type="coiled-coil region" evidence="1">
    <location>
        <begin position="51"/>
        <end position="90"/>
    </location>
</feature>
<keyword evidence="2" id="KW-0472">Membrane</keyword>
<dbReference type="Proteomes" id="UP000231371">
    <property type="component" value="Unassembled WGS sequence"/>
</dbReference>
<reference evidence="3 4" key="1">
    <citation type="submission" date="2017-09" db="EMBL/GenBank/DDBJ databases">
        <title>Depth-based differentiation of microbial function through sediment-hosted aquifers and enrichment of novel symbionts in the deep terrestrial subsurface.</title>
        <authorList>
            <person name="Probst A.J."/>
            <person name="Ladd B."/>
            <person name="Jarett J.K."/>
            <person name="Geller-Mcgrath D.E."/>
            <person name="Sieber C.M."/>
            <person name="Emerson J.B."/>
            <person name="Anantharaman K."/>
            <person name="Thomas B.C."/>
            <person name="Malmstrom R."/>
            <person name="Stieglmeier M."/>
            <person name="Klingl A."/>
            <person name="Woyke T."/>
            <person name="Ryan C.M."/>
            <person name="Banfield J.F."/>
        </authorList>
    </citation>
    <scope>NUCLEOTIDE SEQUENCE [LARGE SCALE GENOMIC DNA]</scope>
    <source>
        <strain evidence="3">CG11_big_fil_rev_8_21_14_0_20_40_12</strain>
    </source>
</reference>
<evidence type="ECO:0000256" key="1">
    <source>
        <dbReference type="SAM" id="Coils"/>
    </source>
</evidence>
<evidence type="ECO:0008006" key="5">
    <source>
        <dbReference type="Google" id="ProtNLM"/>
    </source>
</evidence>
<organism evidence="3 4">
    <name type="scientific">Candidatus Shapirobacteria bacterium CG11_big_fil_rev_8_21_14_0_20_40_12</name>
    <dbReference type="NCBI Taxonomy" id="1974889"/>
    <lineage>
        <taxon>Bacteria</taxon>
        <taxon>Candidatus Shapironibacteriota</taxon>
    </lineage>
</organism>
<keyword evidence="1" id="KW-0175">Coiled coil</keyword>
<accession>A0A2H0KI22</accession>
<keyword evidence="2" id="KW-1133">Transmembrane helix</keyword>
<dbReference type="Pfam" id="PF13196">
    <property type="entry name" value="DUF4012"/>
    <property type="match status" value="1"/>
</dbReference>
<protein>
    <recommendedName>
        <fullName evidence="5">DUF4012 domain-containing protein</fullName>
    </recommendedName>
</protein>
<dbReference type="EMBL" id="PCVI01000042">
    <property type="protein sequence ID" value="PIQ70034.1"/>
    <property type="molecule type" value="Genomic_DNA"/>
</dbReference>
<gene>
    <name evidence="3" type="ORF">COV89_02595</name>
</gene>
<sequence length="634" mass="71351">MPAEEIIKTEEPRKKRLWLWTSLGIFLFLVVIVGAGTAWGYSVYKSFLPEKVILEQSANELKTAIKEQNLENIKQSTSNFRAELNRIQAKIEKFSFLSSLPRVGDYYRDAQRLLKTGRTGLDMIDLVVETITPYGDLLGLGGVKSGEGKTALDRITFLVTTLDKIRPELDKIDSQLDIIKTEIDQIDPRRYPVEIKGIKLRESLSSVISSVDQASALVNDAKPLIEEMPNLLGVNSPKYYLVIFQNDAELRPTGGFMTAYGVLKVDKGKITPVLSEDIYSLDSAWGKKLPAPDPIQNYHKNVFYLYLRDMNLSPDFAVSMKPILDIYNNEIRGVKKVDGIVGVDTKILASLLKVLGSIGVPEWGNFSAETDKRCDCPQVVYRLEEIADKPISGTNASRKAVIGPLMHSILVNAFNSPKDKIAQLFNVGLIAIKEKHVLFYFLDEKAQKAAESFNLAGRVRETEGDYQLLVDTNFAGAKSNLFITQKIDEKIEISAEGEVTKTILVTYNNPFPPSDCGLLSGGLCLNGLYRNWFRLYVPNGSTLVEMTGSEVEPKVYEELGKTVFEGFYGDKYPLRPQSMTKVSFKYKLPQRVKLGETYQLLIQKQAGVEKYDFSLEFNGKIQEFELREDKELRF</sequence>
<evidence type="ECO:0000256" key="2">
    <source>
        <dbReference type="SAM" id="Phobius"/>
    </source>
</evidence>
<dbReference type="InterPro" id="IPR025101">
    <property type="entry name" value="DUF4012"/>
</dbReference>